<dbReference type="OrthoDB" id="2629185at2"/>
<dbReference type="EMBL" id="QJJR01000004">
    <property type="protein sequence ID" value="PXW91798.1"/>
    <property type="molecule type" value="Genomic_DNA"/>
</dbReference>
<accession>A0A2V3WF87</accession>
<evidence type="ECO:0000313" key="2">
    <source>
        <dbReference type="EMBL" id="PXW91798.1"/>
    </source>
</evidence>
<evidence type="ECO:0000313" key="3">
    <source>
        <dbReference type="Proteomes" id="UP000247922"/>
    </source>
</evidence>
<keyword evidence="3" id="KW-1185">Reference proteome</keyword>
<dbReference type="RefSeq" id="WP_110251091.1">
    <property type="nucleotide sequence ID" value="NZ_QJJR01000004.1"/>
</dbReference>
<evidence type="ECO:0000256" key="1">
    <source>
        <dbReference type="SAM" id="Phobius"/>
    </source>
</evidence>
<comment type="caution">
    <text evidence="2">The sequence shown here is derived from an EMBL/GenBank/DDBJ whole genome shotgun (WGS) entry which is preliminary data.</text>
</comment>
<feature type="transmembrane region" description="Helical" evidence="1">
    <location>
        <begin position="12"/>
        <end position="35"/>
    </location>
</feature>
<reference evidence="2 3" key="1">
    <citation type="submission" date="2018-05" db="EMBL/GenBank/DDBJ databases">
        <title>Genomic Encyclopedia of Type Strains, Phase IV (KMG-IV): sequencing the most valuable type-strain genomes for metagenomic binning, comparative biology and taxonomic classification.</title>
        <authorList>
            <person name="Goeker M."/>
        </authorList>
    </citation>
    <scope>NUCLEOTIDE SEQUENCE [LARGE SCALE GENOMIC DNA]</scope>
    <source>
        <strain evidence="2 3">DSM 22440</strain>
    </source>
</reference>
<sequence>MKKPDESEKSAYQKAAVIAFSFYATALFVIAVANYLSNKRLGLIFTVFIIGQLLFLVWRSSRKIKLKNSDSLTSPLSK</sequence>
<dbReference type="Proteomes" id="UP000247922">
    <property type="component" value="Unassembled WGS sequence"/>
</dbReference>
<gene>
    <name evidence="2" type="ORF">DES38_104233</name>
</gene>
<protein>
    <submittedName>
        <fullName evidence="2">Uncharacterized protein</fullName>
    </submittedName>
</protein>
<proteinExistence type="predicted"/>
<name>A0A2V3WF87_9BACI</name>
<organism evidence="2 3">
    <name type="scientific">Streptohalobacillus salinus</name>
    <dbReference type="NCBI Taxonomy" id="621096"/>
    <lineage>
        <taxon>Bacteria</taxon>
        <taxon>Bacillati</taxon>
        <taxon>Bacillota</taxon>
        <taxon>Bacilli</taxon>
        <taxon>Bacillales</taxon>
        <taxon>Bacillaceae</taxon>
        <taxon>Streptohalobacillus</taxon>
    </lineage>
</organism>
<feature type="transmembrane region" description="Helical" evidence="1">
    <location>
        <begin position="41"/>
        <end position="58"/>
    </location>
</feature>
<keyword evidence="1" id="KW-0472">Membrane</keyword>
<dbReference type="AlphaFoldDB" id="A0A2V3WF87"/>
<keyword evidence="1" id="KW-0812">Transmembrane</keyword>
<keyword evidence="1" id="KW-1133">Transmembrane helix</keyword>